<dbReference type="SUPFAM" id="SSF55874">
    <property type="entry name" value="ATPase domain of HSP90 chaperone/DNA topoisomerase II/histidine kinase"/>
    <property type="match status" value="1"/>
</dbReference>
<protein>
    <recommendedName>
        <fullName evidence="2">histidine kinase</fullName>
        <ecNumber evidence="2">2.7.13.3</ecNumber>
    </recommendedName>
</protein>
<keyword evidence="9" id="KW-1185">Reference proteome</keyword>
<dbReference type="PANTHER" id="PTHR24421:SF60">
    <property type="entry name" value="SENSOR HISTIDINE KINASE COMP"/>
    <property type="match status" value="1"/>
</dbReference>
<reference evidence="8" key="1">
    <citation type="submission" date="2020-10" db="EMBL/GenBank/DDBJ databases">
        <title>Genomic Encyclopedia of Type Strains, Phase IV (KMG-IV): sequencing the most valuable type-strain genomes for metagenomic binning, comparative biology and taxonomic classification.</title>
        <authorList>
            <person name="Goeker M."/>
        </authorList>
    </citation>
    <scope>NUCLEOTIDE SEQUENCE</scope>
    <source>
        <strain evidence="8">DSM 13886</strain>
    </source>
</reference>
<dbReference type="PANTHER" id="PTHR24421">
    <property type="entry name" value="NITRATE/NITRITE SENSOR PROTEIN NARX-RELATED"/>
    <property type="match status" value="1"/>
</dbReference>
<feature type="transmembrane region" description="Helical" evidence="6">
    <location>
        <begin position="300"/>
        <end position="320"/>
    </location>
</feature>
<feature type="transmembrane region" description="Helical" evidence="6">
    <location>
        <begin position="115"/>
        <end position="136"/>
    </location>
</feature>
<dbReference type="CDD" id="cd16917">
    <property type="entry name" value="HATPase_UhpB-NarQ-NarX-like"/>
    <property type="match status" value="1"/>
</dbReference>
<dbReference type="SMART" id="SM00387">
    <property type="entry name" value="HATPase_c"/>
    <property type="match status" value="1"/>
</dbReference>
<dbReference type="InterPro" id="IPR050482">
    <property type="entry name" value="Sensor_HK_TwoCompSys"/>
</dbReference>
<accession>A0A927RDL8</accession>
<evidence type="ECO:0000256" key="5">
    <source>
        <dbReference type="ARBA" id="ARBA00023012"/>
    </source>
</evidence>
<evidence type="ECO:0000256" key="1">
    <source>
        <dbReference type="ARBA" id="ARBA00000085"/>
    </source>
</evidence>
<evidence type="ECO:0000256" key="6">
    <source>
        <dbReference type="SAM" id="Phobius"/>
    </source>
</evidence>
<organism evidence="8 9">
    <name type="scientific">Sporosarcina limicola</name>
    <dbReference type="NCBI Taxonomy" id="34101"/>
    <lineage>
        <taxon>Bacteria</taxon>
        <taxon>Bacillati</taxon>
        <taxon>Bacillota</taxon>
        <taxon>Bacilli</taxon>
        <taxon>Bacillales</taxon>
        <taxon>Caryophanaceae</taxon>
        <taxon>Sporosarcina</taxon>
    </lineage>
</organism>
<dbReference type="AlphaFoldDB" id="A0A927RDL8"/>
<proteinExistence type="predicted"/>
<dbReference type="GO" id="GO:0046983">
    <property type="term" value="F:protein dimerization activity"/>
    <property type="evidence" value="ECO:0007669"/>
    <property type="project" value="InterPro"/>
</dbReference>
<dbReference type="RefSeq" id="WP_192599165.1">
    <property type="nucleotide sequence ID" value="NZ_JADBEL010000013.1"/>
</dbReference>
<gene>
    <name evidence="8" type="ORF">H4683_002555</name>
</gene>
<evidence type="ECO:0000256" key="2">
    <source>
        <dbReference type="ARBA" id="ARBA00012438"/>
    </source>
</evidence>
<dbReference type="EMBL" id="JADBEL010000013">
    <property type="protein sequence ID" value="MBE1555450.1"/>
    <property type="molecule type" value="Genomic_DNA"/>
</dbReference>
<keyword evidence="6" id="KW-0812">Transmembrane</keyword>
<dbReference type="Pfam" id="PF07730">
    <property type="entry name" value="HisKA_3"/>
    <property type="match status" value="1"/>
</dbReference>
<dbReference type="EC" id="2.7.13.3" evidence="2"/>
<dbReference type="Proteomes" id="UP000658225">
    <property type="component" value="Unassembled WGS sequence"/>
</dbReference>
<feature type="transmembrane region" description="Helical" evidence="6">
    <location>
        <begin position="239"/>
        <end position="259"/>
    </location>
</feature>
<dbReference type="Pfam" id="PF02518">
    <property type="entry name" value="HATPase_c"/>
    <property type="match status" value="1"/>
</dbReference>
<dbReference type="InterPro" id="IPR036890">
    <property type="entry name" value="HATPase_C_sf"/>
</dbReference>
<feature type="transmembrane region" description="Helical" evidence="6">
    <location>
        <begin position="171"/>
        <end position="199"/>
    </location>
</feature>
<feature type="transmembrane region" description="Helical" evidence="6">
    <location>
        <begin position="211"/>
        <end position="233"/>
    </location>
</feature>
<keyword evidence="6" id="KW-0472">Membrane</keyword>
<dbReference type="GO" id="GO:0000155">
    <property type="term" value="F:phosphorelay sensor kinase activity"/>
    <property type="evidence" value="ECO:0007669"/>
    <property type="project" value="InterPro"/>
</dbReference>
<feature type="transmembrane region" description="Helical" evidence="6">
    <location>
        <begin position="271"/>
        <end position="294"/>
    </location>
</feature>
<evidence type="ECO:0000256" key="4">
    <source>
        <dbReference type="ARBA" id="ARBA00022777"/>
    </source>
</evidence>
<evidence type="ECO:0000313" key="8">
    <source>
        <dbReference type="EMBL" id="MBE1555450.1"/>
    </source>
</evidence>
<evidence type="ECO:0000256" key="3">
    <source>
        <dbReference type="ARBA" id="ARBA00022679"/>
    </source>
</evidence>
<keyword evidence="4 8" id="KW-0418">Kinase</keyword>
<comment type="caution">
    <text evidence="8">The sequence shown here is derived from an EMBL/GenBank/DDBJ whole genome shotgun (WGS) entry which is preliminary data.</text>
</comment>
<feature type="transmembrane region" description="Helical" evidence="6">
    <location>
        <begin position="363"/>
        <end position="380"/>
    </location>
</feature>
<feature type="transmembrane region" description="Helical" evidence="6">
    <location>
        <begin position="148"/>
        <end position="165"/>
    </location>
</feature>
<feature type="transmembrane region" description="Helical" evidence="6">
    <location>
        <begin position="12"/>
        <end position="35"/>
    </location>
</feature>
<dbReference type="InterPro" id="IPR003594">
    <property type="entry name" value="HATPase_dom"/>
</dbReference>
<dbReference type="Gene3D" id="1.20.5.1930">
    <property type="match status" value="1"/>
</dbReference>
<evidence type="ECO:0000313" key="9">
    <source>
        <dbReference type="Proteomes" id="UP000658225"/>
    </source>
</evidence>
<dbReference type="InterPro" id="IPR011712">
    <property type="entry name" value="Sig_transdc_His_kin_sub3_dim/P"/>
</dbReference>
<keyword evidence="5" id="KW-0902">Two-component regulatory system</keyword>
<sequence length="768" mass="88882">MWITIKSYFSYSFWAILSTVLAIYFIYIAAVFPYFHVDTTLQGNIVITKIYKSGAAFEIGMKEQDVILKINGEKPEDHFTFKKFKKIEQVKTIDFQHGAGIKKETVSHNYSPQEILNYLVFPSIVFIFCIILSLIVSRKKDDNSANKLLIYFLLAIGLGYVAAGASSRGDLLARIVTSFSFILSPVLLLHLLIVLFKSLNIKLNWKWRISWFYAFSIFLMGISTIHELSNWYYTIIDKAQLFFFFTTIFIIIYVLFVAYSNHKYSDARPTIKVLLVGIILSFAPFSFMHALPYLLFNVSLINPEISSISLFVLPLTILYLIRKERIIDIDFILFWLKKDLFFSLLAGLFFFILSTTSPIEKTLLNSFYVTIICLVIFTLRNPMFFRTKSKFIPPNSILEQQLNRFFKRAEIESSPLGLAEVITNEIQRIIPEIQTIQHFELHRITKKICIDDTSTRAHIEPFAELLISGQSSIGTIIPLKGSFCMLIHEKHDTSLYLFCSDKNNRTNLNPVEKAWLETLANYSNVLLANQYTIENVIQELRNLKENDTYYSNWLSNFLFSFAEKERVRLASDLHDTVLQELLLINIRLKKSLTESLPADTHKEMDILKEKILDCIHTTRETCYKLSPPFLVEFGLILALEQLIRKIHLQSNFHVQFDRDELNDHSLSDEYIVTLYRIVQELFTNAMKHSRAKAVILSLKSTRNSIKLFYADNGIGMDIKQMEDDYSNFNGLTGIRERVKSLNGDIEFSINDGLQVTIDFPLEISNDNH</sequence>
<keyword evidence="3 8" id="KW-0808">Transferase</keyword>
<dbReference type="GO" id="GO:0016020">
    <property type="term" value="C:membrane"/>
    <property type="evidence" value="ECO:0007669"/>
    <property type="project" value="InterPro"/>
</dbReference>
<feature type="domain" description="Histidine kinase/HSP90-like ATPase" evidence="7">
    <location>
        <begin position="669"/>
        <end position="763"/>
    </location>
</feature>
<dbReference type="Gene3D" id="3.30.565.10">
    <property type="entry name" value="Histidine kinase-like ATPase, C-terminal domain"/>
    <property type="match status" value="1"/>
</dbReference>
<name>A0A927RDL8_9BACL</name>
<keyword evidence="6" id="KW-1133">Transmembrane helix</keyword>
<dbReference type="InterPro" id="IPR036034">
    <property type="entry name" value="PDZ_sf"/>
</dbReference>
<dbReference type="SUPFAM" id="SSF50156">
    <property type="entry name" value="PDZ domain-like"/>
    <property type="match status" value="1"/>
</dbReference>
<comment type="catalytic activity">
    <reaction evidence="1">
        <text>ATP + protein L-histidine = ADP + protein N-phospho-L-histidine.</text>
        <dbReference type="EC" id="2.7.13.3"/>
    </reaction>
</comment>
<evidence type="ECO:0000259" key="7">
    <source>
        <dbReference type="SMART" id="SM00387"/>
    </source>
</evidence>
<feature type="transmembrane region" description="Helical" evidence="6">
    <location>
        <begin position="340"/>
        <end position="357"/>
    </location>
</feature>